<evidence type="ECO:0000313" key="1">
    <source>
        <dbReference type="EMBL" id="MBF8187986.1"/>
    </source>
</evidence>
<keyword evidence="2" id="KW-1185">Reference proteome</keyword>
<gene>
    <name evidence="1" type="ORF">ITP53_20055</name>
</gene>
<comment type="caution">
    <text evidence="1">The sequence shown here is derived from an EMBL/GenBank/DDBJ whole genome shotgun (WGS) entry which is preliminary data.</text>
</comment>
<name>A0A931F1A9_9ACTN</name>
<dbReference type="AlphaFoldDB" id="A0A931F1A9"/>
<evidence type="ECO:0000313" key="2">
    <source>
        <dbReference type="Proteomes" id="UP000605361"/>
    </source>
</evidence>
<dbReference type="InterPro" id="IPR011042">
    <property type="entry name" value="6-blade_b-propeller_TolB-like"/>
</dbReference>
<dbReference type="Gene3D" id="2.120.10.30">
    <property type="entry name" value="TolB, C-terminal domain"/>
    <property type="match status" value="1"/>
</dbReference>
<proteinExistence type="predicted"/>
<organism evidence="1 2">
    <name type="scientific">Nonomuraea cypriaca</name>
    <dbReference type="NCBI Taxonomy" id="1187855"/>
    <lineage>
        <taxon>Bacteria</taxon>
        <taxon>Bacillati</taxon>
        <taxon>Actinomycetota</taxon>
        <taxon>Actinomycetes</taxon>
        <taxon>Streptosporangiales</taxon>
        <taxon>Streptosporangiaceae</taxon>
        <taxon>Nonomuraea</taxon>
    </lineage>
</organism>
<accession>A0A931F1A9</accession>
<dbReference type="EMBL" id="JADOGI010000057">
    <property type="protein sequence ID" value="MBF8187986.1"/>
    <property type="molecule type" value="Genomic_DNA"/>
</dbReference>
<sequence length="98" mass="10117">MSWSPDGRSLAYVLGGRAIALLDLARLGADLDGAASRIIKNATGALPIESVAHTPDGSALIHASGHTVERVPVTGGAAQILARPEPMLAQRDGAHRFL</sequence>
<protein>
    <recommendedName>
        <fullName evidence="3">WD40 repeat protein</fullName>
    </recommendedName>
</protein>
<dbReference type="SUPFAM" id="SSF82171">
    <property type="entry name" value="DPP6 N-terminal domain-like"/>
    <property type="match status" value="1"/>
</dbReference>
<evidence type="ECO:0008006" key="3">
    <source>
        <dbReference type="Google" id="ProtNLM"/>
    </source>
</evidence>
<reference evidence="1" key="1">
    <citation type="submission" date="2020-11" db="EMBL/GenBank/DDBJ databases">
        <title>Whole-genome analyses of Nonomuraea sp. K274.</title>
        <authorList>
            <person name="Veyisoglu A."/>
        </authorList>
    </citation>
    <scope>NUCLEOTIDE SEQUENCE</scope>
    <source>
        <strain evidence="1">K274</strain>
    </source>
</reference>
<dbReference type="Proteomes" id="UP000605361">
    <property type="component" value="Unassembled WGS sequence"/>
</dbReference>
<dbReference type="RefSeq" id="WP_195896945.1">
    <property type="nucleotide sequence ID" value="NZ_JADOGI010000057.1"/>
</dbReference>